<dbReference type="OrthoDB" id="415655at2759"/>
<proteinExistence type="predicted"/>
<dbReference type="EMBL" id="LSRX01000144">
    <property type="protein sequence ID" value="OLQ07223.1"/>
    <property type="molecule type" value="Genomic_DNA"/>
</dbReference>
<dbReference type="Proteomes" id="UP000186817">
    <property type="component" value="Unassembled WGS sequence"/>
</dbReference>
<protein>
    <submittedName>
        <fullName evidence="1">Uncharacterized protein</fullName>
    </submittedName>
</protein>
<evidence type="ECO:0000313" key="2">
    <source>
        <dbReference type="Proteomes" id="UP000186817"/>
    </source>
</evidence>
<accession>A0A1Q9EIE6</accession>
<evidence type="ECO:0000313" key="1">
    <source>
        <dbReference type="EMBL" id="OLQ07223.1"/>
    </source>
</evidence>
<keyword evidence="2" id="KW-1185">Reference proteome</keyword>
<reference evidence="1 2" key="1">
    <citation type="submission" date="2016-02" db="EMBL/GenBank/DDBJ databases">
        <title>Genome analysis of coral dinoflagellate symbionts highlights evolutionary adaptations to a symbiotic lifestyle.</title>
        <authorList>
            <person name="Aranda M."/>
            <person name="Li Y."/>
            <person name="Liew Y.J."/>
            <person name="Baumgarten S."/>
            <person name="Simakov O."/>
            <person name="Wilson M."/>
            <person name="Piel J."/>
            <person name="Ashoor H."/>
            <person name="Bougouffa S."/>
            <person name="Bajic V.B."/>
            <person name="Ryu T."/>
            <person name="Ravasi T."/>
            <person name="Bayer T."/>
            <person name="Micklem G."/>
            <person name="Kim H."/>
            <person name="Bhak J."/>
            <person name="Lajeunesse T.C."/>
            <person name="Voolstra C.R."/>
        </authorList>
    </citation>
    <scope>NUCLEOTIDE SEQUENCE [LARGE SCALE GENOMIC DNA]</scope>
    <source>
        <strain evidence="1 2">CCMP2467</strain>
    </source>
</reference>
<organism evidence="1 2">
    <name type="scientific">Symbiodinium microadriaticum</name>
    <name type="common">Dinoflagellate</name>
    <name type="synonym">Zooxanthella microadriatica</name>
    <dbReference type="NCBI Taxonomy" id="2951"/>
    <lineage>
        <taxon>Eukaryota</taxon>
        <taxon>Sar</taxon>
        <taxon>Alveolata</taxon>
        <taxon>Dinophyceae</taxon>
        <taxon>Suessiales</taxon>
        <taxon>Symbiodiniaceae</taxon>
        <taxon>Symbiodinium</taxon>
    </lineage>
</organism>
<gene>
    <name evidence="1" type="ORF">AK812_SmicGene9423</name>
</gene>
<comment type="caution">
    <text evidence="1">The sequence shown here is derived from an EMBL/GenBank/DDBJ whole genome shotgun (WGS) entry which is preliminary data.</text>
</comment>
<sequence length="397" mass="43142">MAGPTFDMSKEAARREAAWKEVAPWGSVLAYVTIVLEVIAWLLIPTYAFVSTAYVLLLAFGLLLLAAAVQEGLAATLKDPILLFFRRGATPSCSFRIFSLGVRLVPVVLFGFVVRKEVSRLAAHFHSSRDLRHHCTDLPGWLQESCEDGNFSAWAYTECTETSAWYASGLCNTLAGGTSAQASAGIVLGVLNYGLLVAWLCLFFLYVLEACCRCCSSDANPRPAECKDEAAPTPGWIQKILVAKDIFVVALDFLLDSSCVVTFLPAGHRWFGAMALGILLWSVGQQVAENSLKTMYSEAVASISAGMLSDGFLKLTRSEKSVEAPLSLMLQVYAFPYVSISSTYAVASFSLSILMSIYTISGAVYKLLYLDLLPVVASGQREALREESYAPVLHANE</sequence>
<dbReference type="AlphaFoldDB" id="A0A1Q9EIE6"/>
<name>A0A1Q9EIE6_SYMMI</name>